<reference evidence="2 3" key="1">
    <citation type="journal article" date="2017" name="Curr. Microbiol.">
        <title>Mucilaginibacter ginsenosidivorans sp. nov., Isolated from Soil of Ginseng Field.</title>
        <authorList>
            <person name="Kim M.M."/>
            <person name="Siddiqi M.Z."/>
            <person name="Im W.T."/>
        </authorList>
    </citation>
    <scope>NUCLEOTIDE SEQUENCE [LARGE SCALE GENOMIC DNA]</scope>
    <source>
        <strain evidence="2 3">Gsoil 3017</strain>
    </source>
</reference>
<proteinExistence type="predicted"/>
<evidence type="ECO:0000313" key="3">
    <source>
        <dbReference type="Proteomes" id="UP000321479"/>
    </source>
</evidence>
<keyword evidence="1" id="KW-0472">Membrane</keyword>
<dbReference type="Proteomes" id="UP000321479">
    <property type="component" value="Chromosome"/>
</dbReference>
<dbReference type="AlphaFoldDB" id="A0A5B8UQB9"/>
<dbReference type="RefSeq" id="WP_147029651.1">
    <property type="nucleotide sequence ID" value="NZ_CP042436.1"/>
</dbReference>
<gene>
    <name evidence="2" type="ORF">FRZ54_00250</name>
</gene>
<feature type="transmembrane region" description="Helical" evidence="1">
    <location>
        <begin position="219"/>
        <end position="238"/>
    </location>
</feature>
<dbReference type="KEGG" id="mgin:FRZ54_00250"/>
<feature type="transmembrane region" description="Helical" evidence="1">
    <location>
        <begin position="258"/>
        <end position="276"/>
    </location>
</feature>
<dbReference type="EMBL" id="CP042436">
    <property type="protein sequence ID" value="QEC61072.1"/>
    <property type="molecule type" value="Genomic_DNA"/>
</dbReference>
<dbReference type="Pfam" id="PF01944">
    <property type="entry name" value="SpoIIM"/>
    <property type="match status" value="1"/>
</dbReference>
<organism evidence="2 3">
    <name type="scientific">Mucilaginibacter ginsenosidivorans</name>
    <dbReference type="NCBI Taxonomy" id="398053"/>
    <lineage>
        <taxon>Bacteria</taxon>
        <taxon>Pseudomonadati</taxon>
        <taxon>Bacteroidota</taxon>
        <taxon>Sphingobacteriia</taxon>
        <taxon>Sphingobacteriales</taxon>
        <taxon>Sphingobacteriaceae</taxon>
        <taxon>Mucilaginibacter</taxon>
    </lineage>
</organism>
<keyword evidence="1" id="KW-0812">Transmembrane</keyword>
<keyword evidence="1" id="KW-1133">Transmembrane helix</keyword>
<protein>
    <submittedName>
        <fullName evidence="2">Stage II sporulation protein M</fullName>
    </submittedName>
</protein>
<feature type="transmembrane region" description="Helical" evidence="1">
    <location>
        <begin position="282"/>
        <end position="304"/>
    </location>
</feature>
<dbReference type="PANTHER" id="PTHR35337">
    <property type="entry name" value="SLR1478 PROTEIN"/>
    <property type="match status" value="1"/>
</dbReference>
<sequence length="314" mass="35950">MREPLFVKQNAEQWRHFEQAPVTDPDEVAERFIKITDDLAYAKTFYPKSKTTEYLNGLAAKLHQTIYKNKTEKRNRFITFWKLELPVLFKTYERQLLYSFIFFFVFCLMGVLSARYDPNFLRLILGDQYVDMTNDNIAKGDPFGVYKSHQEFLMFMGIAANNIYVSLVIFVSGIIFSVGAVYHLFTNGIMLGSFEYYFFSKGLGAQSVLVIWIHGTIEISSIIIAGAAGLVLGNSLLFPKTYTRLASLKKGARDGMKLAIGLVPLFIIAATFESFVTRHTEMPIWLSITILASSLTFMVWYVIIYPNKINKTRT</sequence>
<feature type="transmembrane region" description="Helical" evidence="1">
    <location>
        <begin position="163"/>
        <end position="184"/>
    </location>
</feature>
<keyword evidence="3" id="KW-1185">Reference proteome</keyword>
<dbReference type="InterPro" id="IPR002798">
    <property type="entry name" value="SpoIIM-like"/>
</dbReference>
<feature type="transmembrane region" description="Helical" evidence="1">
    <location>
        <begin position="196"/>
        <end position="213"/>
    </location>
</feature>
<name>A0A5B8UQB9_9SPHI</name>
<accession>A0A5B8UQB9</accession>
<dbReference type="PANTHER" id="PTHR35337:SF1">
    <property type="entry name" value="SLR1478 PROTEIN"/>
    <property type="match status" value="1"/>
</dbReference>
<evidence type="ECO:0000313" key="2">
    <source>
        <dbReference type="EMBL" id="QEC61072.1"/>
    </source>
</evidence>
<dbReference type="OrthoDB" id="9800053at2"/>
<evidence type="ECO:0000256" key="1">
    <source>
        <dbReference type="SAM" id="Phobius"/>
    </source>
</evidence>
<feature type="transmembrane region" description="Helical" evidence="1">
    <location>
        <begin position="96"/>
        <end position="116"/>
    </location>
</feature>